<dbReference type="Proteomes" id="UP000074382">
    <property type="component" value="Unassembled WGS sequence"/>
</dbReference>
<dbReference type="EMBL" id="LGEM01000017">
    <property type="protein sequence ID" value="KUP97959.1"/>
    <property type="molecule type" value="Genomic_DNA"/>
</dbReference>
<reference evidence="4" key="1">
    <citation type="journal article" date="2017" name="Acta Aliment.">
        <title>Plant polysaccharide degrading enzyme system of Thermpbifida cellulosilytica TB100 revealed by de novo genome project data.</title>
        <authorList>
            <person name="Toth A."/>
            <person name="Baka E."/>
            <person name="Luzics S."/>
            <person name="Bata-Vidacs I."/>
            <person name="Nagy I."/>
            <person name="Balint B."/>
            <person name="Herceg R."/>
            <person name="Olasz F."/>
            <person name="Wilk T."/>
            <person name="Nagy T."/>
            <person name="Kriszt B."/>
            <person name="Nagy I."/>
            <person name="Kukolya J."/>
        </authorList>
    </citation>
    <scope>NUCLEOTIDE SEQUENCE [LARGE SCALE GENOMIC DNA]</scope>
    <source>
        <strain evidence="4">TB100</strain>
    </source>
</reference>
<feature type="region of interest" description="Disordered" evidence="1">
    <location>
        <begin position="218"/>
        <end position="238"/>
    </location>
</feature>
<dbReference type="InterPro" id="IPR055180">
    <property type="entry name" value="HsdR_RecA-like_helicase_dom_2"/>
</dbReference>
<dbReference type="SMART" id="SM00487">
    <property type="entry name" value="DEXDc"/>
    <property type="match status" value="1"/>
</dbReference>
<protein>
    <submittedName>
        <fullName evidence="3">Restriction endonuclease subunit R</fullName>
    </submittedName>
</protein>
<proteinExistence type="predicted"/>
<dbReference type="OrthoDB" id="9758243at2"/>
<dbReference type="AlphaFoldDB" id="A0A147KL42"/>
<dbReference type="STRING" id="665004.AC529_04070"/>
<feature type="compositionally biased region" description="Gly residues" evidence="1">
    <location>
        <begin position="223"/>
        <end position="232"/>
    </location>
</feature>
<dbReference type="PANTHER" id="PTHR42927">
    <property type="entry name" value="HELICASE SUPERFAMILY 1 AND 2 DOMAIN-CONTAINING PROTEIN"/>
    <property type="match status" value="1"/>
</dbReference>
<dbReference type="PANTHER" id="PTHR42927:SF1">
    <property type="entry name" value="HELICASE SUPERFAMILY 1 AND 2 DOMAIN-CONTAINING PROTEIN"/>
    <property type="match status" value="1"/>
</dbReference>
<organism evidence="3 4">
    <name type="scientific">Thermobifida cellulosilytica TB100</name>
    <dbReference type="NCBI Taxonomy" id="665004"/>
    <lineage>
        <taxon>Bacteria</taxon>
        <taxon>Bacillati</taxon>
        <taxon>Actinomycetota</taxon>
        <taxon>Actinomycetes</taxon>
        <taxon>Streptosporangiales</taxon>
        <taxon>Nocardiopsidaceae</taxon>
        <taxon>Thermobifida</taxon>
    </lineage>
</organism>
<dbReference type="Pfam" id="PF18766">
    <property type="entry name" value="SWI2_SNF2"/>
    <property type="match status" value="1"/>
</dbReference>
<dbReference type="GO" id="GO:0009035">
    <property type="term" value="F:type I site-specific deoxyribonuclease activity"/>
    <property type="evidence" value="ECO:0007669"/>
    <property type="project" value="UniProtKB-EC"/>
</dbReference>
<sequence length="1054" mass="117437">MSPVHDERSFEEAVVAAMTASGGWRLGSAAHYDAELALDTAELFAFIGDTQGDAWERLVPYYGGDQAAAQQGFLKQLTKEVDRRGTLSVLREGFKDRGVRFRLAYFKPSLAAAADSFAEYDANRLTVVRQLRYSADGSDRGNALDLVLFVNGLPVATAELKNPMTGQTVEDAKRQYRFDRNPMEALFARRAFVHFAVDPDQVFLTTQLRGRDTRFLPFNTGSAGPGRPGGAGNPPAPDGGYRTSYLWERVWRRDEWLDLLERFLHVEEKKTDRGRTSRTLIFPRFHQWDAVRRVTAHAARYGAGHNYLVMHSAGSGKSNTIAWLAHRLSSLHTPADPAELDPEARARGLEPNTPVFDKTIIITDRTVLDRQLQDTVGGFQQTEGLVVRVDGRHGSKSEQLARALSGRTGRIVVVTLQTFPALLDYLRREPAEIRGGRFAVIVDEAHSSQSGDAAADVKRVLRGLGLDADDDTDIAEGADPTERALTESAKARGRSRNLSYFAFTATPKHKTLELFGEWDAEAQQYRPFHTYSMRQAIEEGFILDPLRNYVTYKSYFRLVRQDPHDPEVDPDKASSLLARFAYLNPAMLAQHAEIIVEHFRAHTAGLLGGRAKAMVVTRSRENAVRLYRALRSYIADRGYPDPGVLVAFSGSLKLAGEAEELTESAVNGFPEGELPGRFAYTAADDRNAAARRAAGKREYRILVVAEKYQTGFDQPLLTTMYVEKPLKGIAAVQTLSRLNRTHPLKAQEDLFVLDFVNEAEDIQAAFRPFHEEAVTAGTDPNLLYEAQGRVMEPPILLPGEMAEFAAAYLDARREDGRSGKHAELHTLTTPAVERYWELYHGDEADRATAERFRADLTDYIRKYGFLAQVVPYTDPELEQLYLFAKHLAPRLRGSGDGSVDIGEVDLSHLRVTKTGEHNLSLDAEGEQALPGFSDQAGAGPDEPEKMLLSEIIAALNERFGQCLSEADRLMVEERLAAAMGNPDVQLAAVANSDEEAFAHVFDPVMEDVMLERAEANSTFTDRYFGDDEFRSSLNNSMRRAAFRLLRRQHGVTDR</sequence>
<dbReference type="CDD" id="cd22332">
    <property type="entry name" value="HsdR_N"/>
    <property type="match status" value="1"/>
</dbReference>
<evidence type="ECO:0000313" key="4">
    <source>
        <dbReference type="Proteomes" id="UP000074382"/>
    </source>
</evidence>
<comment type="caution">
    <text evidence="3">The sequence shown here is derived from an EMBL/GenBank/DDBJ whole genome shotgun (WGS) entry which is preliminary data.</text>
</comment>
<keyword evidence="3" id="KW-0378">Hydrolase</keyword>
<dbReference type="RefSeq" id="WP_068757119.1">
    <property type="nucleotide sequence ID" value="NZ_KQ950183.1"/>
</dbReference>
<dbReference type="Pfam" id="PF22679">
    <property type="entry name" value="T1R_D3-like"/>
    <property type="match status" value="1"/>
</dbReference>
<accession>A0A147KL42</accession>
<feature type="domain" description="Helicase ATP-binding" evidence="2">
    <location>
        <begin position="279"/>
        <end position="531"/>
    </location>
</feature>
<dbReference type="Gene3D" id="3.40.50.300">
    <property type="entry name" value="P-loop containing nucleotide triphosphate hydrolases"/>
    <property type="match status" value="2"/>
</dbReference>
<evidence type="ECO:0000256" key="1">
    <source>
        <dbReference type="SAM" id="MobiDB-lite"/>
    </source>
</evidence>
<gene>
    <name evidence="3" type="ORF">AC529_04070</name>
</gene>
<dbReference type="Pfam" id="PF04313">
    <property type="entry name" value="HSDR_N"/>
    <property type="match status" value="1"/>
</dbReference>
<keyword evidence="4" id="KW-1185">Reference proteome</keyword>
<dbReference type="InterPro" id="IPR040980">
    <property type="entry name" value="SWI2_SNF2"/>
</dbReference>
<dbReference type="SUPFAM" id="SSF52540">
    <property type="entry name" value="P-loop containing nucleoside triphosphate hydrolases"/>
    <property type="match status" value="1"/>
</dbReference>
<dbReference type="Gene3D" id="3.90.1570.50">
    <property type="match status" value="1"/>
</dbReference>
<dbReference type="PATRIC" id="fig|665004.4.peg.2928"/>
<keyword evidence="3" id="KW-0255">Endonuclease</keyword>
<evidence type="ECO:0000313" key="3">
    <source>
        <dbReference type="EMBL" id="KUP97959.1"/>
    </source>
</evidence>
<dbReference type="InterPro" id="IPR014001">
    <property type="entry name" value="Helicase_ATP-bd"/>
</dbReference>
<evidence type="ECO:0000259" key="2">
    <source>
        <dbReference type="SMART" id="SM00487"/>
    </source>
</evidence>
<dbReference type="InterPro" id="IPR027417">
    <property type="entry name" value="P-loop_NTPase"/>
</dbReference>
<dbReference type="InterPro" id="IPR007409">
    <property type="entry name" value="Restrct_endonuc_type1_HsdR_N"/>
</dbReference>
<dbReference type="GO" id="GO:0003677">
    <property type="term" value="F:DNA binding"/>
    <property type="evidence" value="ECO:0007669"/>
    <property type="project" value="UniProtKB-KW"/>
</dbReference>
<dbReference type="GO" id="GO:0009307">
    <property type="term" value="P:DNA restriction-modification system"/>
    <property type="evidence" value="ECO:0007669"/>
    <property type="project" value="UniProtKB-KW"/>
</dbReference>
<name>A0A147KL42_THECS</name>
<dbReference type="GO" id="GO:0005524">
    <property type="term" value="F:ATP binding"/>
    <property type="evidence" value="ECO:0007669"/>
    <property type="project" value="UniProtKB-KW"/>
</dbReference>
<keyword evidence="3" id="KW-0540">Nuclease</keyword>